<sequence>MHPCLNPSLISTKELTGYLGVAQHAGFEWVEADIGDIRKRAEQTSPQEVVDLFASRGVQLASFGLPVNLSGDEASFRDGLARLDRNAGLAMMLGCGRCMTWLRPSVDALPVPYASRIAHRLRLCAEVLAAYGIRLGLEFVGPHHLRHKAYPFVYTINDTLEYIEGIGAPNIGLVVDSYHWYTTESSIADIARIPAGRLVLVHVNDTDRSPAKADDHERLLPGEGRIDLTSFFRGLDQAVYNGPVSVEVLRKQPFAEPESEIAEKAFRAVAGLIEENRS</sequence>
<dbReference type="EMBL" id="NOWF01000003">
    <property type="protein sequence ID" value="OYD08452.1"/>
    <property type="molecule type" value="Genomic_DNA"/>
</dbReference>
<dbReference type="AlphaFoldDB" id="A0A235B896"/>
<dbReference type="OrthoDB" id="9782626at2"/>
<protein>
    <recommendedName>
        <fullName evidence="1">Xylose isomerase-like TIM barrel domain-containing protein</fullName>
    </recommendedName>
</protein>
<dbReference type="SUPFAM" id="SSF51658">
    <property type="entry name" value="Xylose isomerase-like"/>
    <property type="match status" value="1"/>
</dbReference>
<reference evidence="2 3" key="1">
    <citation type="submission" date="2017-07" db="EMBL/GenBank/DDBJ databases">
        <title>The genome sequence of Paludifilum halophilum highlights mechanisms for microbial adaptation to high salt environemnts.</title>
        <authorList>
            <person name="Belbahri L."/>
        </authorList>
    </citation>
    <scope>NUCLEOTIDE SEQUENCE [LARGE SCALE GENOMIC DNA]</scope>
    <source>
        <strain evidence="2 3">DSM 102817</strain>
    </source>
</reference>
<feature type="domain" description="Xylose isomerase-like TIM barrel" evidence="1">
    <location>
        <begin position="21"/>
        <end position="264"/>
    </location>
</feature>
<gene>
    <name evidence="2" type="ORF">CHM34_06370</name>
</gene>
<dbReference type="RefSeq" id="WP_094263757.1">
    <property type="nucleotide sequence ID" value="NZ_NOWF01000003.1"/>
</dbReference>
<evidence type="ECO:0000313" key="3">
    <source>
        <dbReference type="Proteomes" id="UP000215459"/>
    </source>
</evidence>
<dbReference type="InterPro" id="IPR013022">
    <property type="entry name" value="Xyl_isomerase-like_TIM-brl"/>
</dbReference>
<evidence type="ECO:0000313" key="2">
    <source>
        <dbReference type="EMBL" id="OYD08452.1"/>
    </source>
</evidence>
<dbReference type="Pfam" id="PF01261">
    <property type="entry name" value="AP_endonuc_2"/>
    <property type="match status" value="1"/>
</dbReference>
<dbReference type="Proteomes" id="UP000215459">
    <property type="component" value="Unassembled WGS sequence"/>
</dbReference>
<proteinExistence type="predicted"/>
<name>A0A235B896_9BACL</name>
<comment type="caution">
    <text evidence="2">The sequence shown here is derived from an EMBL/GenBank/DDBJ whole genome shotgun (WGS) entry which is preliminary data.</text>
</comment>
<dbReference type="Gene3D" id="3.20.20.150">
    <property type="entry name" value="Divalent-metal-dependent TIM barrel enzymes"/>
    <property type="match status" value="1"/>
</dbReference>
<organism evidence="2 3">
    <name type="scientific">Paludifilum halophilum</name>
    <dbReference type="NCBI Taxonomy" id="1642702"/>
    <lineage>
        <taxon>Bacteria</taxon>
        <taxon>Bacillati</taxon>
        <taxon>Bacillota</taxon>
        <taxon>Bacilli</taxon>
        <taxon>Bacillales</taxon>
        <taxon>Thermoactinomycetaceae</taxon>
        <taxon>Paludifilum</taxon>
    </lineage>
</organism>
<dbReference type="InterPro" id="IPR036237">
    <property type="entry name" value="Xyl_isomerase-like_sf"/>
</dbReference>
<keyword evidence="3" id="KW-1185">Reference proteome</keyword>
<dbReference type="PANTHER" id="PTHR12110:SF21">
    <property type="entry name" value="XYLOSE ISOMERASE-LIKE TIM BARREL DOMAIN-CONTAINING PROTEIN"/>
    <property type="match status" value="1"/>
</dbReference>
<dbReference type="PANTHER" id="PTHR12110">
    <property type="entry name" value="HYDROXYPYRUVATE ISOMERASE"/>
    <property type="match status" value="1"/>
</dbReference>
<dbReference type="InterPro" id="IPR050312">
    <property type="entry name" value="IolE/XylAMocC-like"/>
</dbReference>
<accession>A0A235B896</accession>
<evidence type="ECO:0000259" key="1">
    <source>
        <dbReference type="Pfam" id="PF01261"/>
    </source>
</evidence>